<name>B8JH04_ANAD2</name>
<reference evidence="4" key="1">
    <citation type="submission" date="2009-01" db="EMBL/GenBank/DDBJ databases">
        <title>Complete sequence of Anaeromyxobacter dehalogenans 2CP-1.</title>
        <authorList>
            <consortium name="US DOE Joint Genome Institute"/>
            <person name="Lucas S."/>
            <person name="Copeland A."/>
            <person name="Lapidus A."/>
            <person name="Glavina del Rio T."/>
            <person name="Dalin E."/>
            <person name="Tice H."/>
            <person name="Bruce D."/>
            <person name="Goodwin L."/>
            <person name="Pitluck S."/>
            <person name="Saunders E."/>
            <person name="Brettin T."/>
            <person name="Detter J.C."/>
            <person name="Han C."/>
            <person name="Larimer F."/>
            <person name="Land M."/>
            <person name="Hauser L."/>
            <person name="Kyrpides N."/>
            <person name="Ovchinnikova G."/>
            <person name="Beliaev A.S."/>
            <person name="Richardson P."/>
        </authorList>
    </citation>
    <scope>NUCLEOTIDE SEQUENCE</scope>
    <source>
        <strain evidence="4">2CP-1</strain>
    </source>
</reference>
<keyword evidence="2" id="KW-0067">ATP-binding</keyword>
<dbReference type="RefSeq" id="WP_015934452.1">
    <property type="nucleotide sequence ID" value="NC_011891.1"/>
</dbReference>
<dbReference type="EMBL" id="CP001359">
    <property type="protein sequence ID" value="ACL66641.1"/>
    <property type="molecule type" value="Genomic_DNA"/>
</dbReference>
<proteinExistence type="predicted"/>
<dbReference type="GO" id="GO:0016887">
    <property type="term" value="F:ATP hydrolysis activity"/>
    <property type="evidence" value="ECO:0007669"/>
    <property type="project" value="InterPro"/>
</dbReference>
<dbReference type="Gene3D" id="3.40.50.300">
    <property type="entry name" value="P-loop containing nucleotide triphosphate hydrolases"/>
    <property type="match status" value="1"/>
</dbReference>
<dbReference type="InterPro" id="IPR003593">
    <property type="entry name" value="AAA+_ATPase"/>
</dbReference>
<dbReference type="AlphaFoldDB" id="B8JH04"/>
<accession>B8JH04</accession>
<evidence type="ECO:0000256" key="2">
    <source>
        <dbReference type="ARBA" id="ARBA00022840"/>
    </source>
</evidence>
<gene>
    <name evidence="4" type="ordered locus">A2cp1_3307</name>
</gene>
<evidence type="ECO:0000259" key="3">
    <source>
        <dbReference type="PROSITE" id="PS50893"/>
    </source>
</evidence>
<feature type="domain" description="ABC transporter" evidence="3">
    <location>
        <begin position="12"/>
        <end position="241"/>
    </location>
</feature>
<dbReference type="InterPro" id="IPR027417">
    <property type="entry name" value="P-loop_NTPase"/>
</dbReference>
<dbReference type="HOGENOM" id="CLU_000604_1_2_7"/>
<dbReference type="PANTHER" id="PTHR43038">
    <property type="entry name" value="ATP-BINDING CASSETTE, SUB-FAMILY H, MEMBER 1"/>
    <property type="match status" value="1"/>
</dbReference>
<evidence type="ECO:0000313" key="4">
    <source>
        <dbReference type="EMBL" id="ACL66641.1"/>
    </source>
</evidence>
<evidence type="ECO:0000256" key="1">
    <source>
        <dbReference type="ARBA" id="ARBA00022741"/>
    </source>
</evidence>
<dbReference type="GO" id="GO:0005524">
    <property type="term" value="F:ATP binding"/>
    <property type="evidence" value="ECO:0007669"/>
    <property type="project" value="UniProtKB-KW"/>
</dbReference>
<dbReference type="SMART" id="SM00382">
    <property type="entry name" value="AAA"/>
    <property type="match status" value="1"/>
</dbReference>
<dbReference type="Proteomes" id="UP000007089">
    <property type="component" value="Chromosome"/>
</dbReference>
<sequence length="322" mass="34346">MTPAASAAAPAIEARELTRRFGAFLAVDRVSFEVERGEIFGYLGANGAGKSTTIRMLTGLLAPTSGTGRVAGHDLATDPEAVKASIGYMSQKFSLYLDLPVRENLIFFGGAYGLWGKALERRADEVLALADLRDAGDVITGDLPGGVRQRLALASAILQRPQVVFLDEPTAGVDPVARRTFWRVIRDLAREGTTVFVTTHYLDEAEYCRRIGLMVDGKLVALDTPAGLKARWVPERLLVARGRDLARAVERARGLPGVRNVMRFGAALHLRVEPGALSEQDAAAALRAGGASDVVVERAEPSLEDVFLAVVGAGGRGEEGSP</sequence>
<dbReference type="PROSITE" id="PS50893">
    <property type="entry name" value="ABC_TRANSPORTER_2"/>
    <property type="match status" value="1"/>
</dbReference>
<evidence type="ECO:0000313" key="5">
    <source>
        <dbReference type="Proteomes" id="UP000007089"/>
    </source>
</evidence>
<dbReference type="InterPro" id="IPR003439">
    <property type="entry name" value="ABC_transporter-like_ATP-bd"/>
</dbReference>
<organism evidence="4 5">
    <name type="scientific">Anaeromyxobacter dehalogenans (strain ATCC BAA-258 / DSM 21875 / 2CP-1)</name>
    <dbReference type="NCBI Taxonomy" id="455488"/>
    <lineage>
        <taxon>Bacteria</taxon>
        <taxon>Pseudomonadati</taxon>
        <taxon>Myxococcota</taxon>
        <taxon>Myxococcia</taxon>
        <taxon>Myxococcales</taxon>
        <taxon>Cystobacterineae</taxon>
        <taxon>Anaeromyxobacteraceae</taxon>
        <taxon>Anaeromyxobacter</taxon>
    </lineage>
</organism>
<dbReference type="Pfam" id="PF00005">
    <property type="entry name" value="ABC_tran"/>
    <property type="match status" value="1"/>
</dbReference>
<keyword evidence="5" id="KW-1185">Reference proteome</keyword>
<keyword evidence="1" id="KW-0547">Nucleotide-binding</keyword>
<dbReference type="SUPFAM" id="SSF52540">
    <property type="entry name" value="P-loop containing nucleoside triphosphate hydrolases"/>
    <property type="match status" value="1"/>
</dbReference>
<protein>
    <submittedName>
        <fullName evidence="4">ABC transporter related</fullName>
    </submittedName>
</protein>
<dbReference type="KEGG" id="acp:A2cp1_3307"/>
<dbReference type="PANTHER" id="PTHR43038:SF3">
    <property type="entry name" value="ABC TRANSPORTER G FAMILY MEMBER 20 ISOFORM X1"/>
    <property type="match status" value="1"/>
</dbReference>